<accession>A0ABW6SIB1</accession>
<evidence type="ECO:0000256" key="1">
    <source>
        <dbReference type="ARBA" id="ARBA00023002"/>
    </source>
</evidence>
<feature type="active site" evidence="2">
    <location>
        <position position="253"/>
    </location>
</feature>
<evidence type="ECO:0000313" key="5">
    <source>
        <dbReference type="EMBL" id="MFF3664596.1"/>
    </source>
</evidence>
<name>A0ABW6SIB1_9ACTN</name>
<comment type="similarity">
    <text evidence="3">Belongs to the aldehyde dehydrogenase family.</text>
</comment>
<protein>
    <submittedName>
        <fullName evidence="5">Aldehyde dehydrogenase family protein</fullName>
    </submittedName>
</protein>
<feature type="domain" description="Aldehyde dehydrogenase" evidence="4">
    <location>
        <begin position="17"/>
        <end position="490"/>
    </location>
</feature>
<proteinExistence type="inferred from homology"/>
<dbReference type="RefSeq" id="WP_387408686.1">
    <property type="nucleotide sequence ID" value="NZ_JBIASD010000002.1"/>
</dbReference>
<dbReference type="InterPro" id="IPR016162">
    <property type="entry name" value="Ald_DH_N"/>
</dbReference>
<dbReference type="Pfam" id="PF00171">
    <property type="entry name" value="Aldedh"/>
    <property type="match status" value="1"/>
</dbReference>
<dbReference type="InterPro" id="IPR016161">
    <property type="entry name" value="Ald_DH/histidinol_DH"/>
</dbReference>
<dbReference type="InterPro" id="IPR029510">
    <property type="entry name" value="Ald_DH_CS_GLU"/>
</dbReference>
<dbReference type="InterPro" id="IPR016163">
    <property type="entry name" value="Ald_DH_C"/>
</dbReference>
<reference evidence="5 6" key="1">
    <citation type="submission" date="2024-10" db="EMBL/GenBank/DDBJ databases">
        <title>The Natural Products Discovery Center: Release of the First 8490 Sequenced Strains for Exploring Actinobacteria Biosynthetic Diversity.</title>
        <authorList>
            <person name="Kalkreuter E."/>
            <person name="Kautsar S.A."/>
            <person name="Yang D."/>
            <person name="Bader C.D."/>
            <person name="Teijaro C.N."/>
            <person name="Fluegel L."/>
            <person name="Davis C.M."/>
            <person name="Simpson J.R."/>
            <person name="Lauterbach L."/>
            <person name="Steele A.D."/>
            <person name="Gui C."/>
            <person name="Meng S."/>
            <person name="Li G."/>
            <person name="Viehrig K."/>
            <person name="Ye F."/>
            <person name="Su P."/>
            <person name="Kiefer A.F."/>
            <person name="Nichols A."/>
            <person name="Cepeda A.J."/>
            <person name="Yan W."/>
            <person name="Fan B."/>
            <person name="Jiang Y."/>
            <person name="Adhikari A."/>
            <person name="Zheng C.-J."/>
            <person name="Schuster L."/>
            <person name="Cowan T.M."/>
            <person name="Smanski M.J."/>
            <person name="Chevrette M.G."/>
            <person name="De Carvalho L.P.S."/>
            <person name="Shen B."/>
        </authorList>
    </citation>
    <scope>NUCLEOTIDE SEQUENCE [LARGE SCALE GENOMIC DNA]</scope>
    <source>
        <strain evidence="5 6">NPDC002173</strain>
    </source>
</reference>
<dbReference type="SUPFAM" id="SSF53720">
    <property type="entry name" value="ALDH-like"/>
    <property type="match status" value="1"/>
</dbReference>
<gene>
    <name evidence="5" type="ORF">ACFYXI_03295</name>
</gene>
<evidence type="ECO:0000313" key="6">
    <source>
        <dbReference type="Proteomes" id="UP001602013"/>
    </source>
</evidence>
<evidence type="ECO:0000256" key="3">
    <source>
        <dbReference type="RuleBase" id="RU003345"/>
    </source>
</evidence>
<organism evidence="5 6">
    <name type="scientific">Microtetraspora malaysiensis</name>
    <dbReference type="NCBI Taxonomy" id="161358"/>
    <lineage>
        <taxon>Bacteria</taxon>
        <taxon>Bacillati</taxon>
        <taxon>Actinomycetota</taxon>
        <taxon>Actinomycetes</taxon>
        <taxon>Streptosporangiales</taxon>
        <taxon>Streptosporangiaceae</taxon>
        <taxon>Microtetraspora</taxon>
    </lineage>
</organism>
<dbReference type="EMBL" id="JBIASD010000002">
    <property type="protein sequence ID" value="MFF3664596.1"/>
    <property type="molecule type" value="Genomic_DNA"/>
</dbReference>
<evidence type="ECO:0000256" key="2">
    <source>
        <dbReference type="PROSITE-ProRule" id="PRU10007"/>
    </source>
</evidence>
<comment type="caution">
    <text evidence="5">The sequence shown here is derived from an EMBL/GenBank/DDBJ whole genome shotgun (WGS) entry which is preliminary data.</text>
</comment>
<dbReference type="Proteomes" id="UP001602013">
    <property type="component" value="Unassembled WGS sequence"/>
</dbReference>
<dbReference type="InterPro" id="IPR015590">
    <property type="entry name" value="Aldehyde_DH_dom"/>
</dbReference>
<keyword evidence="6" id="KW-1185">Reference proteome</keyword>
<dbReference type="Gene3D" id="3.40.605.10">
    <property type="entry name" value="Aldehyde Dehydrogenase, Chain A, domain 1"/>
    <property type="match status" value="1"/>
</dbReference>
<evidence type="ECO:0000259" key="4">
    <source>
        <dbReference type="Pfam" id="PF00171"/>
    </source>
</evidence>
<dbReference type="Gene3D" id="3.40.309.10">
    <property type="entry name" value="Aldehyde Dehydrogenase, Chain A, domain 2"/>
    <property type="match status" value="1"/>
</dbReference>
<keyword evidence="1 3" id="KW-0560">Oxidoreductase</keyword>
<dbReference type="PROSITE" id="PS00687">
    <property type="entry name" value="ALDEHYDE_DEHYDR_GLU"/>
    <property type="match status" value="1"/>
</dbReference>
<dbReference type="PANTHER" id="PTHR11699">
    <property type="entry name" value="ALDEHYDE DEHYDROGENASE-RELATED"/>
    <property type="match status" value="1"/>
</dbReference>
<sequence>MAELLIPPAQQLIDGEWAPARDKGELPVTDPATGQTIQAVARAGRADVDDAVAAARRAFPGWAATSPSERGALLRRWAELIGRHVEELAAHEARDVGKPLSGGRMNGYIAQGIVDYFAGAADKLTGVTLPTRSPGYLGYTVQEPYGVCAVVIPWNVPSVLTAANVAPALAAGNTVVLKPSEVAPLAPLALAELARRAGFPPGVLNVLTGEGAEAGAALTSHPGVNHISFVGSTTTGRAIMRAAAENLVPVKLELGGKSPNVLFADADMDVAIPAIVGSITENAGQNCYAGSRLLVEASVKDEVVERIAAAMRAVRLGPWDADLDMGPLISEAQYRRVLGFLEEAPRQGARLVTGGGPAREWAREWAGERAGGRPDGWFVEPTVFDDVDPGSRLYREEVFGPVLAVQAFSGTAQAVEMMNDTDFGLLACVWTNDVSRALRLAGEVRSGQVSVNQFADAGVIGFPFNMQKDSGFSRGGGHGAMREYTQEKAVAIRLLDR</sequence>